<dbReference type="PANTHER" id="PTHR32385">
    <property type="entry name" value="MANNOSYL PHOSPHORYLINOSITOL CERAMIDE SYNTHASE"/>
    <property type="match status" value="1"/>
</dbReference>
<dbReference type="KEGG" id="jpo:G7058_00975"/>
<dbReference type="Gene3D" id="3.90.550.20">
    <property type="match status" value="1"/>
</dbReference>
<keyword evidence="2" id="KW-1133">Transmembrane helix</keyword>
<keyword evidence="1 3" id="KW-0808">Transferase</keyword>
<dbReference type="GO" id="GO:0016020">
    <property type="term" value="C:membrane"/>
    <property type="evidence" value="ECO:0007669"/>
    <property type="project" value="GOC"/>
</dbReference>
<keyword evidence="2" id="KW-0472">Membrane</keyword>
<dbReference type="InterPro" id="IPR029044">
    <property type="entry name" value="Nucleotide-diphossugar_trans"/>
</dbReference>
<dbReference type="EMBL" id="CP049889">
    <property type="protein sequence ID" value="QIK50758.1"/>
    <property type="molecule type" value="Genomic_DNA"/>
</dbReference>
<evidence type="ECO:0000313" key="4">
    <source>
        <dbReference type="Proteomes" id="UP000501830"/>
    </source>
</evidence>
<gene>
    <name evidence="3" type="ORF">G7058_00975</name>
</gene>
<dbReference type="GO" id="GO:0000030">
    <property type="term" value="F:mannosyltransferase activity"/>
    <property type="evidence" value="ECO:0007669"/>
    <property type="project" value="TreeGrafter"/>
</dbReference>
<organism evidence="3 4">
    <name type="scientific">Jeotgalibaca porci</name>
    <dbReference type="NCBI Taxonomy" id="1868793"/>
    <lineage>
        <taxon>Bacteria</taxon>
        <taxon>Bacillati</taxon>
        <taxon>Bacillota</taxon>
        <taxon>Bacilli</taxon>
        <taxon>Lactobacillales</taxon>
        <taxon>Carnobacteriaceae</taxon>
        <taxon>Jeotgalibaca</taxon>
    </lineage>
</organism>
<reference evidence="3 4" key="1">
    <citation type="journal article" date="2017" name="Int. J. Syst. Evol. Microbiol.">
        <title>Jeotgalibaca porci sp. nov. and Jeotgalibaca arthritidis sp. nov., isolated from pigs, and emended description of the genus Jeotgalibaca.</title>
        <authorList>
            <person name="Zamora L."/>
            <person name="Perez-Sancho M."/>
            <person name="Dominguez L."/>
            <person name="Fernandez-Garayzabal J.F."/>
            <person name="Vela A.I."/>
        </authorList>
    </citation>
    <scope>NUCLEOTIDE SEQUENCE [LARGE SCALE GENOMIC DNA]</scope>
    <source>
        <strain evidence="3 4">CCUG 69148</strain>
    </source>
</reference>
<evidence type="ECO:0000256" key="1">
    <source>
        <dbReference type="ARBA" id="ARBA00022679"/>
    </source>
</evidence>
<keyword evidence="4" id="KW-1185">Reference proteome</keyword>
<dbReference type="SUPFAM" id="SSF53448">
    <property type="entry name" value="Nucleotide-diphospho-sugar transferases"/>
    <property type="match status" value="1"/>
</dbReference>
<sequence length="250" mass="29297">MDVTITHNNITVNSLFHGILIKLLLLVNIKRIRYNERHGGMNMIPKIIHYCWFGGNPLGEAEEKMMATWKKYCPDYQIMVWNEETFNIDEMGDYVKEAYEEEKWAFVSDVARLFALKEYGGIYMDTDVEVLKSFDPLLQQDGFMGFEIETTISTAVIAAKPHHPTFELLFSDYKNRHFKNPDGSLDEETNVDRITDILQEKGLELNNELQEVMNLTIYPRVYFSPKSYWTHEINDTNETYAIHHYSGSWL</sequence>
<dbReference type="Proteomes" id="UP000501830">
    <property type="component" value="Chromosome"/>
</dbReference>
<dbReference type="AlphaFoldDB" id="A0A6G7WF14"/>
<evidence type="ECO:0000313" key="3">
    <source>
        <dbReference type="EMBL" id="QIK50758.1"/>
    </source>
</evidence>
<proteinExistence type="predicted"/>
<accession>A0A6G7WF14</accession>
<evidence type="ECO:0000256" key="2">
    <source>
        <dbReference type="SAM" id="Phobius"/>
    </source>
</evidence>
<keyword evidence="2" id="KW-0812">Transmembrane</keyword>
<protein>
    <submittedName>
        <fullName evidence="3">Glycosyl transferase</fullName>
    </submittedName>
</protein>
<feature type="transmembrane region" description="Helical" evidence="2">
    <location>
        <begin position="12"/>
        <end position="29"/>
    </location>
</feature>
<name>A0A6G7WF14_9LACT</name>
<dbReference type="InterPro" id="IPR007577">
    <property type="entry name" value="GlycoTrfase_DXD_sugar-bd_CS"/>
</dbReference>
<dbReference type="Pfam" id="PF04488">
    <property type="entry name" value="Gly_transf_sug"/>
    <property type="match status" value="1"/>
</dbReference>
<dbReference type="PANTHER" id="PTHR32385:SF15">
    <property type="entry name" value="INOSITOL PHOSPHOCERAMIDE MANNOSYLTRANSFERASE 1"/>
    <property type="match status" value="1"/>
</dbReference>
<dbReference type="InterPro" id="IPR051706">
    <property type="entry name" value="Glycosyltransferase_domain"/>
</dbReference>
<dbReference type="GO" id="GO:0051999">
    <property type="term" value="P:mannosyl-inositol phosphorylceramide biosynthetic process"/>
    <property type="evidence" value="ECO:0007669"/>
    <property type="project" value="TreeGrafter"/>
</dbReference>